<protein>
    <submittedName>
        <fullName evidence="3">Chalcone isomerase-like</fullName>
    </submittedName>
</protein>
<proteinExistence type="predicted"/>
<feature type="domain" description="Chalcone isomerase" evidence="2">
    <location>
        <begin position="56"/>
        <end position="177"/>
    </location>
</feature>
<accession>A0A1I6GBB0</accession>
<feature type="chain" id="PRO_5011682332" evidence="1">
    <location>
        <begin position="31"/>
        <end position="182"/>
    </location>
</feature>
<dbReference type="EMBL" id="FOYU01000001">
    <property type="protein sequence ID" value="SFR39357.1"/>
    <property type="molecule type" value="Genomic_DNA"/>
</dbReference>
<keyword evidence="1" id="KW-0732">Signal</keyword>
<dbReference type="Pfam" id="PF16036">
    <property type="entry name" value="Chalcone_3"/>
    <property type="match status" value="1"/>
</dbReference>
<evidence type="ECO:0000256" key="1">
    <source>
        <dbReference type="SAM" id="SignalP"/>
    </source>
</evidence>
<gene>
    <name evidence="3" type="ORF">SAMN04488070_0408</name>
</gene>
<dbReference type="AlphaFoldDB" id="A0A1I6GBB0"/>
<dbReference type="RefSeq" id="WP_092854761.1">
    <property type="nucleotide sequence ID" value="NZ_FOYU01000001.1"/>
</dbReference>
<reference evidence="4" key="1">
    <citation type="submission" date="2016-10" db="EMBL/GenBank/DDBJ databases">
        <authorList>
            <person name="Varghese N."/>
            <person name="Submissions S."/>
        </authorList>
    </citation>
    <scope>NUCLEOTIDE SEQUENCE [LARGE SCALE GENOMIC DNA]</scope>
    <source>
        <strain evidence="4">CGMCC 1.7285</strain>
    </source>
</reference>
<evidence type="ECO:0000259" key="2">
    <source>
        <dbReference type="Pfam" id="PF16036"/>
    </source>
</evidence>
<dbReference type="GO" id="GO:0016853">
    <property type="term" value="F:isomerase activity"/>
    <property type="evidence" value="ECO:0007669"/>
    <property type="project" value="UniProtKB-KW"/>
</dbReference>
<evidence type="ECO:0000313" key="4">
    <source>
        <dbReference type="Proteomes" id="UP000199424"/>
    </source>
</evidence>
<feature type="signal peptide" evidence="1">
    <location>
        <begin position="1"/>
        <end position="30"/>
    </location>
</feature>
<name>A0A1I6GBB0_9GAMM</name>
<keyword evidence="3" id="KW-0413">Isomerase</keyword>
<keyword evidence="4" id="KW-1185">Reference proteome</keyword>
<dbReference type="InterPro" id="IPR016087">
    <property type="entry name" value="Chalcone_isomerase"/>
</dbReference>
<evidence type="ECO:0000313" key="3">
    <source>
        <dbReference type="EMBL" id="SFR39357.1"/>
    </source>
</evidence>
<organism evidence="3 4">
    <name type="scientific">Pseudidiomarina maritima</name>
    <dbReference type="NCBI Taxonomy" id="519453"/>
    <lineage>
        <taxon>Bacteria</taxon>
        <taxon>Pseudomonadati</taxon>
        <taxon>Pseudomonadota</taxon>
        <taxon>Gammaproteobacteria</taxon>
        <taxon>Alteromonadales</taxon>
        <taxon>Idiomarinaceae</taxon>
        <taxon>Pseudidiomarina</taxon>
    </lineage>
</organism>
<dbReference type="Proteomes" id="UP000199424">
    <property type="component" value="Unassembled WGS sequence"/>
</dbReference>
<sequence length="182" mass="20822">MTKSFRLYIHKGLVASLALVLGGFNFVAAAKQCTVDAFENLQKVGETRLSVWFWDVYDAELRTDTGAFENAEQRALQLSYLRDIQAKDLVETTAEEWQRLGITLSADHEQWLQELREMWPNVTEGDCITLLETEQGHAKFYGPKGELGEIASAQFTDDFLAIWLDENSRFKKERNQLIGVQQ</sequence>